<dbReference type="SMART" id="SM00421">
    <property type="entry name" value="HTH_LUXR"/>
    <property type="match status" value="1"/>
</dbReference>
<dbReference type="Gene3D" id="1.10.10.10">
    <property type="entry name" value="Winged helix-like DNA-binding domain superfamily/Winged helix DNA-binding domain"/>
    <property type="match status" value="1"/>
</dbReference>
<dbReference type="Proteomes" id="UP001597261">
    <property type="component" value="Unassembled WGS sequence"/>
</dbReference>
<organism evidence="2 3">
    <name type="scientific">Streptomyces caeni</name>
    <dbReference type="NCBI Taxonomy" id="2307231"/>
    <lineage>
        <taxon>Bacteria</taxon>
        <taxon>Bacillati</taxon>
        <taxon>Actinomycetota</taxon>
        <taxon>Actinomycetes</taxon>
        <taxon>Kitasatosporales</taxon>
        <taxon>Streptomycetaceae</taxon>
        <taxon>Streptomyces</taxon>
    </lineage>
</organism>
<keyword evidence="3" id="KW-1185">Reference proteome</keyword>
<evidence type="ECO:0000313" key="3">
    <source>
        <dbReference type="Proteomes" id="UP001597261"/>
    </source>
</evidence>
<gene>
    <name evidence="2" type="ORF">ACFSL4_14755</name>
</gene>
<dbReference type="SUPFAM" id="SSF48452">
    <property type="entry name" value="TPR-like"/>
    <property type="match status" value="1"/>
</dbReference>
<dbReference type="PROSITE" id="PS50043">
    <property type="entry name" value="HTH_LUXR_2"/>
    <property type="match status" value="1"/>
</dbReference>
<dbReference type="CDD" id="cd06170">
    <property type="entry name" value="LuxR_C_like"/>
    <property type="match status" value="1"/>
</dbReference>
<evidence type="ECO:0000259" key="1">
    <source>
        <dbReference type="PROSITE" id="PS50043"/>
    </source>
</evidence>
<dbReference type="InterPro" id="IPR000792">
    <property type="entry name" value="Tscrpt_reg_LuxR_C"/>
</dbReference>
<dbReference type="PRINTS" id="PR00038">
    <property type="entry name" value="HTHLUXR"/>
</dbReference>
<dbReference type="EMBL" id="JBHUDX010000036">
    <property type="protein sequence ID" value="MFD1659433.1"/>
    <property type="molecule type" value="Genomic_DNA"/>
</dbReference>
<reference evidence="3" key="1">
    <citation type="journal article" date="2019" name="Int. J. Syst. Evol. Microbiol.">
        <title>The Global Catalogue of Microorganisms (GCM) 10K type strain sequencing project: providing services to taxonomists for standard genome sequencing and annotation.</title>
        <authorList>
            <consortium name="The Broad Institute Genomics Platform"/>
            <consortium name="The Broad Institute Genome Sequencing Center for Infectious Disease"/>
            <person name="Wu L."/>
            <person name="Ma J."/>
        </authorList>
    </citation>
    <scope>NUCLEOTIDE SEQUENCE [LARGE SCALE GENOMIC DNA]</scope>
    <source>
        <strain evidence="3">CGMCC 1.12470</strain>
    </source>
</reference>
<name>A0ABW4IR94_9ACTN</name>
<dbReference type="InterPro" id="IPR058852">
    <property type="entry name" value="HTH_77"/>
</dbReference>
<dbReference type="GO" id="GO:0005524">
    <property type="term" value="F:ATP binding"/>
    <property type="evidence" value="ECO:0007669"/>
    <property type="project" value="UniProtKB-KW"/>
</dbReference>
<evidence type="ECO:0000313" key="2">
    <source>
        <dbReference type="EMBL" id="MFD1659433.1"/>
    </source>
</evidence>
<dbReference type="PANTHER" id="PTHR47691:SF3">
    <property type="entry name" value="HTH-TYPE TRANSCRIPTIONAL REGULATOR RV0890C-RELATED"/>
    <property type="match status" value="1"/>
</dbReference>
<protein>
    <submittedName>
        <fullName evidence="2">ATP-binding protein</fullName>
    </submittedName>
</protein>
<dbReference type="SUPFAM" id="SSF46894">
    <property type="entry name" value="C-terminal effector domain of the bipartite response regulators"/>
    <property type="match status" value="1"/>
</dbReference>
<dbReference type="InterPro" id="IPR016032">
    <property type="entry name" value="Sig_transdc_resp-reg_C-effctor"/>
</dbReference>
<keyword evidence="2" id="KW-0547">Nucleotide-binding</keyword>
<dbReference type="SUPFAM" id="SSF52540">
    <property type="entry name" value="P-loop containing nucleoside triphosphate hydrolases"/>
    <property type="match status" value="1"/>
</dbReference>
<sequence>MGVSAIYCVICESRIVVPSTRRTRTHKQYCSNACRQRAYRRRLAVTERSTAHPRPIGATTFPARLDKFTGRARELERLRTLSGKRLLTVTGAPGVGKSRLAMQHVEASSGDGAAVVWLDLDGRGGTERFPDLLTTALAPGTDHDDERSLFAALGAQQVLLVLDNCEAVVERYACFLESLLSRCPGLRILATSREAFRIPCETVLGLDPLSLPALTASTPKALLRSEAGQLFVERASSGNPNFALSHDNAAAVAELCVELDGLPLLIEFAAHWVGLLTVTELLTRVRQSAKVLTVGSRTASDRHSSFLSAFASSYDRLSAAEQAVFRRLSVLSGPFDLDLAMAVCGQDAPSTQHSAQLLTQLRAKSLLVATVDSPNGTELRQYGSVRRYAGELLEEAGEAETTRDRLIDWLVDLCRPVVERITVPRELLSRVCQVHQHLLSAVEWTARADDERHVVLVAALTRALRARGEHALIGRLGERALHMAADCADRSVLMTELAEARLAGGFLIDAVTYASRAAELMGEGHTADGTHGRRECEYRTVRARALLALASCLRRIGQHAAAETRAHQALAIVREYGGVLDEAACLEHLAVTSMAAGDLDQASRTISGVLGSLPEYDEAGAVQAFDVATDIALAAGESARAAAHAEELLRRLPDDAGLLHRPLSRLAAAVVADGDRLRALRLAELARAMREQGGVTEQMWLDDEVERQLQAFVGRQHPAEVQRIRRVAVTLSPRLARAFALDATWPHETAEEQRTGVLSARKLDIALFVAEGLTNSQIANRLGVSPRTVATHLARLRSELNIESRAQVAAWARTVLRG</sequence>
<dbReference type="Gene3D" id="1.25.40.10">
    <property type="entry name" value="Tetratricopeptide repeat domain"/>
    <property type="match status" value="1"/>
</dbReference>
<keyword evidence="2" id="KW-0067">ATP-binding</keyword>
<dbReference type="Gene3D" id="3.40.50.300">
    <property type="entry name" value="P-loop containing nucleotide triphosphate hydrolases"/>
    <property type="match status" value="1"/>
</dbReference>
<dbReference type="InterPro" id="IPR036388">
    <property type="entry name" value="WH-like_DNA-bd_sf"/>
</dbReference>
<proteinExistence type="predicted"/>
<comment type="caution">
    <text evidence="2">The sequence shown here is derived from an EMBL/GenBank/DDBJ whole genome shotgun (WGS) entry which is preliminary data.</text>
</comment>
<dbReference type="Pfam" id="PF25872">
    <property type="entry name" value="HTH_77"/>
    <property type="match status" value="1"/>
</dbReference>
<accession>A0ABW4IR94</accession>
<dbReference type="Pfam" id="PF00196">
    <property type="entry name" value="GerE"/>
    <property type="match status" value="1"/>
</dbReference>
<feature type="domain" description="HTH luxR-type" evidence="1">
    <location>
        <begin position="751"/>
        <end position="816"/>
    </location>
</feature>
<dbReference type="InterPro" id="IPR027417">
    <property type="entry name" value="P-loop_NTPase"/>
</dbReference>
<dbReference type="RefSeq" id="WP_381082577.1">
    <property type="nucleotide sequence ID" value="NZ_JBHUDX010000036.1"/>
</dbReference>
<dbReference type="InterPro" id="IPR011990">
    <property type="entry name" value="TPR-like_helical_dom_sf"/>
</dbReference>
<dbReference type="PANTHER" id="PTHR47691">
    <property type="entry name" value="REGULATOR-RELATED"/>
    <property type="match status" value="1"/>
</dbReference>